<dbReference type="GO" id="GO:0042956">
    <property type="term" value="P:maltodextrin transmembrane transport"/>
    <property type="evidence" value="ECO:0007669"/>
    <property type="project" value="TreeGrafter"/>
</dbReference>
<dbReference type="GO" id="GO:0015768">
    <property type="term" value="P:maltose transport"/>
    <property type="evidence" value="ECO:0007669"/>
    <property type="project" value="TreeGrafter"/>
</dbReference>
<dbReference type="PANTHER" id="PTHR30061:SF50">
    <property type="entry name" value="MALTOSE_MALTODEXTRIN-BINDING PERIPLASMIC PROTEIN"/>
    <property type="match status" value="1"/>
</dbReference>
<sequence length="429" mass="46667">MKTVRRIRRRLLSLLLVAPFIAVAACSGSSGAGGDDKQVTLTYAIWDQAQAAAMKQIITEFHAKHPNIDVQVQVTPWESYWTKLQTSVTAGTGPDVFWMTMVYAKYYATGGGTAPLDDQINKSKLDMSAYVPAVTKAYTVNGKVYGVPKDVNGFGLCYNMKLFDAAKVKYPDESWTWSDVVAAAQKLTNPKQGVYGFVAPEADELSWYLTVPQVGGQVISPDGKSSGYDQSATIQGIQFWTDMITKYHVSPTLQQTTDTDPLAMLTSGKVAMRYCGSWEPEEIAAVPYGKANIGIAPLPAGPGGNRSYYSNGLANSMSAKTKHPDQAWEFLQFLGSDRAAEIQAKTGTVIPAYQGHADAYAKAMPEFDLQVFVDHLKYAQPFPASTDTAAWRDAATKQFADAWTGKSSVADVSRHVAETMNGALAKEQR</sequence>
<dbReference type="AlphaFoldDB" id="A0A4U3LNQ9"/>
<proteinExistence type="inferred from homology"/>
<keyword evidence="3 4" id="KW-0732">Signal</keyword>
<feature type="chain" id="PRO_5020888012" evidence="4">
    <location>
        <begin position="25"/>
        <end position="429"/>
    </location>
</feature>
<reference evidence="5 6" key="1">
    <citation type="submission" date="2019-04" db="EMBL/GenBank/DDBJ databases">
        <title>Kribbella sp. NEAU-THZ 27 nov., a novel actinomycete isolated from soil.</title>
        <authorList>
            <person name="Duan L."/>
        </authorList>
    </citation>
    <scope>NUCLEOTIDE SEQUENCE [LARGE SCALE GENOMIC DNA]</scope>
    <source>
        <strain evidence="6">NEAU-THZ27</strain>
    </source>
</reference>
<evidence type="ECO:0000256" key="3">
    <source>
        <dbReference type="ARBA" id="ARBA00022729"/>
    </source>
</evidence>
<dbReference type="OrthoDB" id="1650177at2"/>
<dbReference type="InterPro" id="IPR006059">
    <property type="entry name" value="SBP"/>
</dbReference>
<organism evidence="5 6">
    <name type="scientific">Kribbella jiaozuonensis</name>
    <dbReference type="NCBI Taxonomy" id="2575441"/>
    <lineage>
        <taxon>Bacteria</taxon>
        <taxon>Bacillati</taxon>
        <taxon>Actinomycetota</taxon>
        <taxon>Actinomycetes</taxon>
        <taxon>Propionibacteriales</taxon>
        <taxon>Kribbellaceae</taxon>
        <taxon>Kribbella</taxon>
    </lineage>
</organism>
<comment type="similarity">
    <text evidence="1">Belongs to the bacterial solute-binding protein 1 family.</text>
</comment>
<keyword evidence="2" id="KW-0813">Transport</keyword>
<evidence type="ECO:0000313" key="6">
    <source>
        <dbReference type="Proteomes" id="UP000305836"/>
    </source>
</evidence>
<dbReference type="SUPFAM" id="SSF53850">
    <property type="entry name" value="Periplasmic binding protein-like II"/>
    <property type="match status" value="1"/>
</dbReference>
<evidence type="ECO:0000256" key="4">
    <source>
        <dbReference type="SAM" id="SignalP"/>
    </source>
</evidence>
<feature type="signal peptide" evidence="4">
    <location>
        <begin position="1"/>
        <end position="24"/>
    </location>
</feature>
<dbReference type="Proteomes" id="UP000305836">
    <property type="component" value="Unassembled WGS sequence"/>
</dbReference>
<gene>
    <name evidence="5" type="ORF">FDA38_31130</name>
</gene>
<comment type="caution">
    <text evidence="5">The sequence shown here is derived from an EMBL/GenBank/DDBJ whole genome shotgun (WGS) entry which is preliminary data.</text>
</comment>
<dbReference type="GO" id="GO:0055052">
    <property type="term" value="C:ATP-binding cassette (ABC) transporter complex, substrate-binding subunit-containing"/>
    <property type="evidence" value="ECO:0007669"/>
    <property type="project" value="TreeGrafter"/>
</dbReference>
<evidence type="ECO:0000256" key="1">
    <source>
        <dbReference type="ARBA" id="ARBA00008520"/>
    </source>
</evidence>
<dbReference type="PROSITE" id="PS51257">
    <property type="entry name" value="PROKAR_LIPOPROTEIN"/>
    <property type="match status" value="1"/>
</dbReference>
<dbReference type="EMBL" id="SZPZ01000004">
    <property type="protein sequence ID" value="TKK76794.1"/>
    <property type="molecule type" value="Genomic_DNA"/>
</dbReference>
<dbReference type="Pfam" id="PF01547">
    <property type="entry name" value="SBP_bac_1"/>
    <property type="match status" value="1"/>
</dbReference>
<evidence type="ECO:0000256" key="2">
    <source>
        <dbReference type="ARBA" id="ARBA00022448"/>
    </source>
</evidence>
<protein>
    <submittedName>
        <fullName evidence="5">Sugar ABC transporter substrate-binding protein</fullName>
    </submittedName>
</protein>
<name>A0A4U3LNQ9_9ACTN</name>
<accession>A0A4U3LNQ9</accession>
<dbReference type="RefSeq" id="WP_137257658.1">
    <property type="nucleotide sequence ID" value="NZ_JBHSPQ010000003.1"/>
</dbReference>
<dbReference type="GO" id="GO:1901982">
    <property type="term" value="F:maltose binding"/>
    <property type="evidence" value="ECO:0007669"/>
    <property type="project" value="TreeGrafter"/>
</dbReference>
<keyword evidence="6" id="KW-1185">Reference proteome</keyword>
<dbReference type="Gene3D" id="3.40.190.10">
    <property type="entry name" value="Periplasmic binding protein-like II"/>
    <property type="match status" value="1"/>
</dbReference>
<dbReference type="CDD" id="cd13585">
    <property type="entry name" value="PBP2_TMBP_like"/>
    <property type="match status" value="1"/>
</dbReference>
<evidence type="ECO:0000313" key="5">
    <source>
        <dbReference type="EMBL" id="TKK76794.1"/>
    </source>
</evidence>
<dbReference type="PANTHER" id="PTHR30061">
    <property type="entry name" value="MALTOSE-BINDING PERIPLASMIC PROTEIN"/>
    <property type="match status" value="1"/>
</dbReference>